<comment type="caution">
    <text evidence="2">The sequence shown here is derived from an EMBL/GenBank/DDBJ whole genome shotgun (WGS) entry which is preliminary data.</text>
</comment>
<accession>A0A0R2F570</accession>
<gene>
    <name evidence="2" type="ORF">HAU20_09930</name>
    <name evidence="1" type="ORF">HAU43_09415</name>
</gene>
<name>A0A0R2F570_WEICO</name>
<keyword evidence="3" id="KW-1185">Reference proteome</keyword>
<dbReference type="RefSeq" id="WP_003608903.1">
    <property type="nucleotide sequence ID" value="NZ_ALXH01000101.1"/>
</dbReference>
<reference evidence="2 3" key="2">
    <citation type="journal article" date="2021" name="Int. J. Food Microbiol.">
        <title>Safety demonstration of a microbial species for use in the food chain: Weissella confusa.</title>
        <authorList>
            <person name="Bourdichon F."/>
            <person name="Patrone V."/>
            <person name="Fontana A."/>
            <person name="Milani G."/>
            <person name="Morelli L."/>
        </authorList>
    </citation>
    <scope>NUCLEOTIDE SEQUENCE [LARGE SCALE GENOMIC DNA]</scope>
    <source>
        <strain evidence="1">CCUG 30943</strain>
        <strain evidence="2 3">CCUG 43002</strain>
    </source>
</reference>
<dbReference type="OrthoDB" id="2141036at2"/>
<organism evidence="2 3">
    <name type="scientific">Weissella confusa</name>
    <name type="common">Lactobacillus confusus</name>
    <dbReference type="NCBI Taxonomy" id="1583"/>
    <lineage>
        <taxon>Bacteria</taxon>
        <taxon>Bacillati</taxon>
        <taxon>Bacillota</taxon>
        <taxon>Bacilli</taxon>
        <taxon>Lactobacillales</taxon>
        <taxon>Lactobacillaceae</taxon>
        <taxon>Weissella</taxon>
    </lineage>
</organism>
<dbReference type="EMBL" id="JAAOCX010000014">
    <property type="protein sequence ID" value="MBJ7633297.1"/>
    <property type="molecule type" value="Genomic_DNA"/>
</dbReference>
<protein>
    <submittedName>
        <fullName evidence="2">Phosphoesterase</fullName>
    </submittedName>
</protein>
<dbReference type="AlphaFoldDB" id="A0A0R2F570"/>
<evidence type="ECO:0000313" key="3">
    <source>
        <dbReference type="Proteomes" id="UP000728106"/>
    </source>
</evidence>
<dbReference type="Proteomes" id="UP000728106">
    <property type="component" value="Unassembled WGS sequence"/>
</dbReference>
<evidence type="ECO:0000313" key="1">
    <source>
        <dbReference type="EMBL" id="MBJ7633297.1"/>
    </source>
</evidence>
<dbReference type="Proteomes" id="UP000808038">
    <property type="component" value="Unassembled WGS sequence"/>
</dbReference>
<proteinExistence type="predicted"/>
<sequence length="149" mass="17754">MALEYVVYYRGNLAAGFDYIYAKQTDQHAFYLRVPAEMKTFADITDATFDFSRTNADEVQADDKRRPFASMWQDVSFQWPNIERRLMEILPTWQPEYRGVVTDKTDEWGVRIKFADQPDELRFVGYNDFPADFELFEKWIKSYEGGRLR</sequence>
<dbReference type="GeneID" id="57978301"/>
<dbReference type="EMBL" id="JAAOCP010000014">
    <property type="protein sequence ID" value="MBJ7639691.1"/>
    <property type="molecule type" value="Genomic_DNA"/>
</dbReference>
<evidence type="ECO:0000313" key="2">
    <source>
        <dbReference type="EMBL" id="MBJ7639691.1"/>
    </source>
</evidence>
<reference evidence="2" key="1">
    <citation type="submission" date="2020-02" db="EMBL/GenBank/DDBJ databases">
        <authorList>
            <person name="Fontana A."/>
            <person name="Patrone V."/>
            <person name="Morelli L."/>
        </authorList>
    </citation>
    <scope>NUCLEOTIDE SEQUENCE</scope>
    <source>
        <strain evidence="1">CCUG 30943</strain>
        <strain evidence="2">CCUG 43002</strain>
    </source>
</reference>